<evidence type="ECO:0000313" key="4">
    <source>
        <dbReference type="Proteomes" id="UP001165460"/>
    </source>
</evidence>
<dbReference type="InterPro" id="IPR011006">
    <property type="entry name" value="CheY-like_superfamily"/>
</dbReference>
<dbReference type="EMBL" id="JALGBH010000001">
    <property type="protein sequence ID" value="MCJ0742223.1"/>
    <property type="molecule type" value="Genomic_DNA"/>
</dbReference>
<proteinExistence type="predicted"/>
<dbReference type="PANTHER" id="PTHR45566">
    <property type="entry name" value="HTH-TYPE TRANSCRIPTIONAL REGULATOR YHJB-RELATED"/>
    <property type="match status" value="1"/>
</dbReference>
<dbReference type="PROSITE" id="PS50110">
    <property type="entry name" value="RESPONSE_REGULATORY"/>
    <property type="match status" value="1"/>
</dbReference>
<reference evidence="3" key="1">
    <citation type="submission" date="2022-03" db="EMBL/GenBank/DDBJ databases">
        <authorList>
            <person name="Woo C.Y."/>
        </authorList>
    </citation>
    <scope>NUCLEOTIDE SEQUENCE</scope>
    <source>
        <strain evidence="3">CYS-01</strain>
    </source>
</reference>
<keyword evidence="4" id="KW-1185">Reference proteome</keyword>
<dbReference type="RefSeq" id="WP_243360504.1">
    <property type="nucleotide sequence ID" value="NZ_JALGBH010000001.1"/>
</dbReference>
<feature type="domain" description="Response regulatory" evidence="2">
    <location>
        <begin position="4"/>
        <end position="132"/>
    </location>
</feature>
<organism evidence="3 4">
    <name type="scientific">Pedobacter montanisoli</name>
    <dbReference type="NCBI Taxonomy" id="2923277"/>
    <lineage>
        <taxon>Bacteria</taxon>
        <taxon>Pseudomonadati</taxon>
        <taxon>Bacteroidota</taxon>
        <taxon>Sphingobacteriia</taxon>
        <taxon>Sphingobacteriales</taxon>
        <taxon>Sphingobacteriaceae</taxon>
        <taxon>Pedobacter</taxon>
    </lineage>
</organism>
<dbReference type="Proteomes" id="UP001165460">
    <property type="component" value="Unassembled WGS sequence"/>
</dbReference>
<dbReference type="Gene3D" id="3.40.50.2300">
    <property type="match status" value="1"/>
</dbReference>
<comment type="caution">
    <text evidence="3">The sequence shown here is derived from an EMBL/GenBank/DDBJ whole genome shotgun (WGS) entry which is preliminary data.</text>
</comment>
<dbReference type="SUPFAM" id="SSF52172">
    <property type="entry name" value="CheY-like"/>
    <property type="match status" value="1"/>
</dbReference>
<dbReference type="InterPro" id="IPR051015">
    <property type="entry name" value="EvgA-like"/>
</dbReference>
<sequence length="221" mass="25369">MFEKVLVAEDHQMSSRAVAKTVIDLQIPVCHYVYYCDDGLTRIKKELETHEPYELLITDISFVEDHRTQKLKSGLDLIQEARRICPQLKVIIFSVEDRPALIQSYFKDLQINGFVHKGRLDAYELEQAVKAVAKGQNYISPTINEKIRPSNSHKFTSYDLTILSLLAEGALLKEIPKKLEEMNITPSGMSTMEKRLNHIKTVLNFKKNEQLIAFCKDMGII</sequence>
<dbReference type="PANTHER" id="PTHR45566:SF1">
    <property type="entry name" value="HTH-TYPE TRANSCRIPTIONAL REGULATOR YHJB-RELATED"/>
    <property type="match status" value="1"/>
</dbReference>
<dbReference type="SMART" id="SM00448">
    <property type="entry name" value="REC"/>
    <property type="match status" value="1"/>
</dbReference>
<dbReference type="InterPro" id="IPR001789">
    <property type="entry name" value="Sig_transdc_resp-reg_receiver"/>
</dbReference>
<evidence type="ECO:0000256" key="1">
    <source>
        <dbReference type="PROSITE-ProRule" id="PRU00169"/>
    </source>
</evidence>
<evidence type="ECO:0000259" key="2">
    <source>
        <dbReference type="PROSITE" id="PS50110"/>
    </source>
</evidence>
<evidence type="ECO:0000313" key="3">
    <source>
        <dbReference type="EMBL" id="MCJ0742223.1"/>
    </source>
</evidence>
<gene>
    <name evidence="3" type="ORF">MMF97_05825</name>
</gene>
<keyword evidence="1" id="KW-0597">Phosphoprotein</keyword>
<protein>
    <submittedName>
        <fullName evidence="3">Response regulator transcription factor</fullName>
    </submittedName>
</protein>
<accession>A0ABS9ZVF5</accession>
<name>A0ABS9ZVF5_9SPHI</name>
<feature type="modified residue" description="4-aspartylphosphate" evidence="1">
    <location>
        <position position="59"/>
    </location>
</feature>